<organism evidence="2 3">
    <name type="scientific">Crocosphaera watsonii WH 0401</name>
    <dbReference type="NCBI Taxonomy" id="555881"/>
    <lineage>
        <taxon>Bacteria</taxon>
        <taxon>Bacillati</taxon>
        <taxon>Cyanobacteriota</taxon>
        <taxon>Cyanophyceae</taxon>
        <taxon>Oscillatoriophycideae</taxon>
        <taxon>Chroococcales</taxon>
        <taxon>Aphanothecaceae</taxon>
        <taxon>Crocosphaera</taxon>
    </lineage>
</organism>
<gene>
    <name evidence="2" type="ORF">CWATWH0401_1479</name>
</gene>
<protein>
    <submittedName>
        <fullName evidence="2">Uncharacterized protein</fullName>
    </submittedName>
</protein>
<reference evidence="2 3" key="2">
    <citation type="submission" date="2013-09" db="EMBL/GenBank/DDBJ databases">
        <title>Whole genome comparison of six Crocosphaera watsonii strains with differing phenotypes.</title>
        <authorList>
            <person name="Bench S.R."/>
            <person name="Heller P."/>
            <person name="Frank I."/>
            <person name="Arciniega M."/>
            <person name="Shilova I.N."/>
            <person name="Zehr J.P."/>
        </authorList>
    </citation>
    <scope>NUCLEOTIDE SEQUENCE [LARGE SCALE GENOMIC DNA]</scope>
    <source>
        <strain evidence="2 3">WH 0401</strain>
    </source>
</reference>
<sequence length="71" mass="7860">MFFKKPNKSQKLDNDKHDLSFTIAKVLSCTLILCIFGSIVLSLQGKRTPDLVSDLAQSSFATLTGMLITRL</sequence>
<evidence type="ECO:0000313" key="3">
    <source>
        <dbReference type="Proteomes" id="UP000018198"/>
    </source>
</evidence>
<name>T2J5X5_CROWT</name>
<dbReference type="EMBL" id="CAQM01000173">
    <property type="protein sequence ID" value="CCQ60625.1"/>
    <property type="molecule type" value="Genomic_DNA"/>
</dbReference>
<keyword evidence="1" id="KW-0812">Transmembrane</keyword>
<feature type="transmembrane region" description="Helical" evidence="1">
    <location>
        <begin position="21"/>
        <end position="43"/>
    </location>
</feature>
<keyword evidence="1" id="KW-1133">Transmembrane helix</keyword>
<accession>T2J5X5</accession>
<evidence type="ECO:0000256" key="1">
    <source>
        <dbReference type="SAM" id="Phobius"/>
    </source>
</evidence>
<reference evidence="2 3" key="1">
    <citation type="submission" date="2013-01" db="EMBL/GenBank/DDBJ databases">
        <authorList>
            <person name="Bench S."/>
        </authorList>
    </citation>
    <scope>NUCLEOTIDE SEQUENCE [LARGE SCALE GENOMIC DNA]</scope>
    <source>
        <strain evidence="2 3">WH 0401</strain>
    </source>
</reference>
<comment type="caution">
    <text evidence="2">The sequence shown here is derived from an EMBL/GenBank/DDBJ whole genome shotgun (WGS) entry which is preliminary data.</text>
</comment>
<evidence type="ECO:0000313" key="2">
    <source>
        <dbReference type="EMBL" id="CCQ60625.1"/>
    </source>
</evidence>
<dbReference type="Proteomes" id="UP000018198">
    <property type="component" value="Unassembled WGS sequence"/>
</dbReference>
<keyword evidence="1" id="KW-0472">Membrane</keyword>
<dbReference type="AlphaFoldDB" id="T2J5X5"/>
<proteinExistence type="predicted"/>